<accession>A0A6N7QT38</accession>
<feature type="signal peptide" evidence="3">
    <location>
        <begin position="1"/>
        <end position="22"/>
    </location>
</feature>
<feature type="transmembrane region" description="Helical" evidence="2">
    <location>
        <begin position="286"/>
        <end position="303"/>
    </location>
</feature>
<feature type="chain" id="PRO_5026657932" description="Tetratricopeptide repeat protein" evidence="3">
    <location>
        <begin position="23"/>
        <end position="405"/>
    </location>
</feature>
<evidence type="ECO:0008006" key="6">
    <source>
        <dbReference type="Google" id="ProtNLM"/>
    </source>
</evidence>
<dbReference type="RefSeq" id="WP_153719780.1">
    <property type="nucleotide sequence ID" value="NZ_WJPP01000004.1"/>
</dbReference>
<organism evidence="4 5">
    <name type="scientific">Spiribacter salilacus</name>
    <dbReference type="NCBI Taxonomy" id="2664894"/>
    <lineage>
        <taxon>Bacteria</taxon>
        <taxon>Pseudomonadati</taxon>
        <taxon>Pseudomonadota</taxon>
        <taxon>Gammaproteobacteria</taxon>
        <taxon>Chromatiales</taxon>
        <taxon>Ectothiorhodospiraceae</taxon>
        <taxon>Spiribacter</taxon>
    </lineage>
</organism>
<evidence type="ECO:0000256" key="1">
    <source>
        <dbReference type="SAM" id="Coils"/>
    </source>
</evidence>
<protein>
    <recommendedName>
        <fullName evidence="6">Tetratricopeptide repeat protein</fullName>
    </recommendedName>
</protein>
<dbReference type="AlphaFoldDB" id="A0A6N7QT38"/>
<name>A0A6N7QT38_9GAMM</name>
<keyword evidence="2" id="KW-0812">Transmembrane</keyword>
<sequence>MRWIARTVSLIALGLCSLIVNAQVDIPLSVNISLPGLQRLSDTDPTITIEPLSADASLAERWQATLGQNPSGAPVIRVESVQDAPALPVEFRLTVEWPRGRMQQDYRLSQNGSSLQAEPLSLLRFGPTDARMNLYRLADLLRPESISINQMMLRLLADNPNAFAIEHVNALEVNRYLQVPAVGSSGYISVERADEIVAQQLGEWDSLAVELEESIPLIAEVQADVERRDRIRQQLAEDNQRLGQRISALQKEVLALTQANREPVAMPGAVAPAEQPPEPNQTLDNWRAWAIVIAGLTVILLWWRRQRRPAQNNDAVLAEANEKVRNGQLDAAQEVLDIALGEAPERIDWRLRLLEILADREDAIGFESEAYVLHAQLDNKSDPRWHEVARRGRKLLPGHALFADD</sequence>
<feature type="coiled-coil region" evidence="1">
    <location>
        <begin position="232"/>
        <end position="259"/>
    </location>
</feature>
<evidence type="ECO:0000256" key="3">
    <source>
        <dbReference type="SAM" id="SignalP"/>
    </source>
</evidence>
<proteinExistence type="predicted"/>
<keyword evidence="3" id="KW-0732">Signal</keyword>
<dbReference type="EMBL" id="WJPP01000004">
    <property type="protein sequence ID" value="MRH78750.1"/>
    <property type="molecule type" value="Genomic_DNA"/>
</dbReference>
<keyword evidence="5" id="KW-1185">Reference proteome</keyword>
<evidence type="ECO:0000256" key="2">
    <source>
        <dbReference type="SAM" id="Phobius"/>
    </source>
</evidence>
<evidence type="ECO:0000313" key="4">
    <source>
        <dbReference type="EMBL" id="MRH78750.1"/>
    </source>
</evidence>
<keyword evidence="2" id="KW-0472">Membrane</keyword>
<dbReference type="Proteomes" id="UP000433788">
    <property type="component" value="Unassembled WGS sequence"/>
</dbReference>
<evidence type="ECO:0000313" key="5">
    <source>
        <dbReference type="Proteomes" id="UP000433788"/>
    </source>
</evidence>
<keyword evidence="1" id="KW-0175">Coiled coil</keyword>
<reference evidence="4 5" key="1">
    <citation type="submission" date="2019-11" db="EMBL/GenBank/DDBJ databases">
        <authorList>
            <person name="Zhang X.Y."/>
        </authorList>
    </citation>
    <scope>NUCLEOTIDE SEQUENCE [LARGE SCALE GENOMIC DNA]</scope>
    <source>
        <strain evidence="4 5">C176</strain>
    </source>
</reference>
<comment type="caution">
    <text evidence="4">The sequence shown here is derived from an EMBL/GenBank/DDBJ whole genome shotgun (WGS) entry which is preliminary data.</text>
</comment>
<gene>
    <name evidence="4" type="ORF">GH984_08530</name>
</gene>
<keyword evidence="2" id="KW-1133">Transmembrane helix</keyword>